<dbReference type="InterPro" id="IPR032628">
    <property type="entry name" value="AC_N"/>
</dbReference>
<dbReference type="Pfam" id="PF00211">
    <property type="entry name" value="Guanylate_cyc"/>
    <property type="match status" value="2"/>
</dbReference>
<dbReference type="GO" id="GO:0035556">
    <property type="term" value="P:intracellular signal transduction"/>
    <property type="evidence" value="ECO:0007669"/>
    <property type="project" value="InterPro"/>
</dbReference>
<evidence type="ECO:0000256" key="18">
    <source>
        <dbReference type="SAM" id="Phobius"/>
    </source>
</evidence>
<dbReference type="AlphaFoldDB" id="A0A665V7G0"/>
<dbReference type="CDD" id="cd07302">
    <property type="entry name" value="CHD"/>
    <property type="match status" value="2"/>
</dbReference>
<keyword evidence="15" id="KW-0325">Glycoprotein</keyword>
<keyword evidence="13" id="KW-0115">cAMP biosynthesis</keyword>
<evidence type="ECO:0000256" key="13">
    <source>
        <dbReference type="ARBA" id="ARBA00022998"/>
    </source>
</evidence>
<gene>
    <name evidence="20" type="primary">LOC115058866</name>
</gene>
<keyword evidence="21" id="KW-1185">Reference proteome</keyword>
<reference evidence="20" key="2">
    <citation type="submission" date="2025-08" db="UniProtKB">
        <authorList>
            <consortium name="Ensembl"/>
        </authorList>
    </citation>
    <scope>IDENTIFICATION</scope>
</reference>
<accession>A0A665V7G0</accession>
<evidence type="ECO:0000256" key="7">
    <source>
        <dbReference type="ARBA" id="ARBA00022723"/>
    </source>
</evidence>
<keyword evidence="8" id="KW-0677">Repeat</keyword>
<dbReference type="GO" id="GO:0007193">
    <property type="term" value="P:adenylate cyclase-inhibiting G protein-coupled receptor signaling pathway"/>
    <property type="evidence" value="ECO:0007669"/>
    <property type="project" value="TreeGrafter"/>
</dbReference>
<keyword evidence="6 18" id="KW-0812">Transmembrane</keyword>
<name>A0A665V7G0_ECHNA</name>
<dbReference type="GO" id="GO:0006171">
    <property type="term" value="P:cAMP biosynthetic process"/>
    <property type="evidence" value="ECO:0007669"/>
    <property type="project" value="UniProtKB-KW"/>
</dbReference>
<dbReference type="EC" id="4.6.1.1" evidence="5"/>
<evidence type="ECO:0000256" key="4">
    <source>
        <dbReference type="ARBA" id="ARBA00004141"/>
    </source>
</evidence>
<dbReference type="InterPro" id="IPR001054">
    <property type="entry name" value="A/G_cyclase"/>
</dbReference>
<comment type="cofactor">
    <cofactor evidence="2">
        <name>Mn(2+)</name>
        <dbReference type="ChEBI" id="CHEBI:29035"/>
    </cofactor>
</comment>
<dbReference type="InterPro" id="IPR029787">
    <property type="entry name" value="Nucleotide_cyclase"/>
</dbReference>
<feature type="transmembrane region" description="Helical" evidence="18">
    <location>
        <begin position="396"/>
        <end position="413"/>
    </location>
</feature>
<dbReference type="Ensembl" id="ENSENLT00000028458.1">
    <property type="protein sequence ID" value="ENSENLP00000027624.1"/>
    <property type="gene ID" value="ENSENLG00000012385.1"/>
</dbReference>
<dbReference type="Pfam" id="PF16214">
    <property type="entry name" value="AC_N"/>
    <property type="match status" value="1"/>
</dbReference>
<protein>
    <recommendedName>
        <fullName evidence="5">adenylate cyclase</fullName>
        <ecNumber evidence="5">4.6.1.1</ecNumber>
    </recommendedName>
</protein>
<dbReference type="Gene3D" id="3.30.70.1230">
    <property type="entry name" value="Nucleotide cyclase"/>
    <property type="match status" value="2"/>
</dbReference>
<dbReference type="GO" id="GO:0004016">
    <property type="term" value="F:adenylate cyclase activity"/>
    <property type="evidence" value="ECO:0007669"/>
    <property type="project" value="UniProtKB-EC"/>
</dbReference>
<dbReference type="GO" id="GO:0005886">
    <property type="term" value="C:plasma membrane"/>
    <property type="evidence" value="ECO:0007669"/>
    <property type="project" value="TreeGrafter"/>
</dbReference>
<dbReference type="GO" id="GO:0007189">
    <property type="term" value="P:adenylate cyclase-activating G protein-coupled receptor signaling pathway"/>
    <property type="evidence" value="ECO:0007669"/>
    <property type="project" value="TreeGrafter"/>
</dbReference>
<feature type="transmembrane region" description="Helical" evidence="18">
    <location>
        <begin position="28"/>
        <end position="51"/>
    </location>
</feature>
<dbReference type="PANTHER" id="PTHR45627">
    <property type="entry name" value="ADENYLATE CYCLASE TYPE 1"/>
    <property type="match status" value="1"/>
</dbReference>
<feature type="domain" description="Guanylate cyclase" evidence="19">
    <location>
        <begin position="133"/>
        <end position="260"/>
    </location>
</feature>
<dbReference type="PROSITE" id="PS50125">
    <property type="entry name" value="GUANYLATE_CYCLASE_2"/>
    <property type="match status" value="2"/>
</dbReference>
<evidence type="ECO:0000259" key="19">
    <source>
        <dbReference type="PROSITE" id="PS50125"/>
    </source>
</evidence>
<evidence type="ECO:0000256" key="2">
    <source>
        <dbReference type="ARBA" id="ARBA00001936"/>
    </source>
</evidence>
<dbReference type="Proteomes" id="UP000472264">
    <property type="component" value="Chromosome 18"/>
</dbReference>
<reference evidence="20" key="1">
    <citation type="submission" date="2021-04" db="EMBL/GenBank/DDBJ databases">
        <authorList>
            <consortium name="Wellcome Sanger Institute Data Sharing"/>
        </authorList>
    </citation>
    <scope>NUCLEOTIDE SEQUENCE [LARGE SCALE GENOMIC DNA]</scope>
</reference>
<keyword evidence="10" id="KW-0067">ATP-binding</keyword>
<keyword evidence="11" id="KW-0460">Magnesium</keyword>
<evidence type="ECO:0000313" key="21">
    <source>
        <dbReference type="Proteomes" id="UP000472264"/>
    </source>
</evidence>
<evidence type="ECO:0000256" key="16">
    <source>
        <dbReference type="ARBA" id="ARBA00023239"/>
    </source>
</evidence>
<dbReference type="PANTHER" id="PTHR45627:SF6">
    <property type="entry name" value="ADENYLATE CYCLASE TYPE 2"/>
    <property type="match status" value="1"/>
</dbReference>
<evidence type="ECO:0000256" key="10">
    <source>
        <dbReference type="ARBA" id="ARBA00022840"/>
    </source>
</evidence>
<keyword evidence="7" id="KW-0479">Metal-binding</keyword>
<evidence type="ECO:0000256" key="15">
    <source>
        <dbReference type="ARBA" id="ARBA00023180"/>
    </source>
</evidence>
<evidence type="ECO:0000256" key="8">
    <source>
        <dbReference type="ARBA" id="ARBA00022737"/>
    </source>
</evidence>
<sequence length="739" mass="82964">MVGIGTSVSHIIIISAYVSVKSPETPNLAVQLVANAILFVCVNCIGIFHLWTTEHDLRISNQKREEFSAIRSQKEIKKYQQEQLLLSVLPLYIARELKTEVIKRLSKPKSSTGNESQFHNFHSLYIRKHKDVSILYADIVGFTKLASTCSPEELVAVLNKLFGRFDTIAKKNGCLRIKILGDCYYCVSGLPDPIPTHARNCVKMGLDMCTAISKLREATGVEISMRVGVHTGNVLSGVIGLQKWQYDVWSDDVTLANHMESGGLPGRVHITEETLKHLNGAYEVEDGDGGSRNPLLKGRKTYLVIDPHKPESISRRPKLVGNRQRASVRMSQYLQSWKTIHPFADLSNPDATSSKNPIIQANVVRNQSLLYPVCISFLFFTHVKHIILLFTFNFQYYLYCCLLAMLGVIVFIRTSLSLKVLLLTLAVVVYLALFLHVYAPSVFGSTYVNWHVFHCRPGVLKDPQIMSGVWLVIFYIVGLILARQDELGCRVDFLLERCFRMEREEMETMENVNKLLLQNVLPLHVACFFIGKTVQNQDLYSQSYDCVCVMFASVPQFKEFYSESSANSDGLECLRFLNEIIADFDELLSKPKFSSVEKIKTIGSTYMAAAGLTHSNYDMSYSHVRAMVEFAIALMSKLELINTHSFNSFKLRIGINHGPVIAGVIGAHKPQYDIWGNSVNVASRMDSTGVLDKIQVTEETAKVVESVGYSVTLRGVVNVKGKGELTTYFVNTEPSSPQF</sequence>
<reference evidence="20" key="3">
    <citation type="submission" date="2025-09" db="UniProtKB">
        <authorList>
            <consortium name="Ensembl"/>
        </authorList>
    </citation>
    <scope>IDENTIFICATION</scope>
</reference>
<dbReference type="FunFam" id="3.30.70.1230:FF:000003">
    <property type="entry name" value="Adenylate cyclase"/>
    <property type="match status" value="1"/>
</dbReference>
<evidence type="ECO:0000256" key="1">
    <source>
        <dbReference type="ARBA" id="ARBA00001593"/>
    </source>
</evidence>
<dbReference type="FunFam" id="3.30.70.1230:FF:000014">
    <property type="entry name" value="adenylate cyclase type 9"/>
    <property type="match status" value="1"/>
</dbReference>
<evidence type="ECO:0000313" key="20">
    <source>
        <dbReference type="Ensembl" id="ENSENLP00000027624.1"/>
    </source>
</evidence>
<feature type="transmembrane region" description="Helical" evidence="18">
    <location>
        <begin position="369"/>
        <end position="390"/>
    </location>
</feature>
<dbReference type="PROSITE" id="PS00452">
    <property type="entry name" value="GUANYLATE_CYCLASE_1"/>
    <property type="match status" value="2"/>
</dbReference>
<keyword evidence="14 18" id="KW-0472">Membrane</keyword>
<feature type="transmembrane region" description="Helical" evidence="18">
    <location>
        <begin position="420"/>
        <end position="443"/>
    </location>
</feature>
<comment type="cofactor">
    <cofactor evidence="3">
        <name>Mg(2+)</name>
        <dbReference type="ChEBI" id="CHEBI:18420"/>
    </cofactor>
</comment>
<keyword evidence="12 18" id="KW-1133">Transmembrane helix</keyword>
<feature type="transmembrane region" description="Helical" evidence="18">
    <location>
        <begin position="463"/>
        <end position="482"/>
    </location>
</feature>
<evidence type="ECO:0000256" key="14">
    <source>
        <dbReference type="ARBA" id="ARBA00023136"/>
    </source>
</evidence>
<evidence type="ECO:0000256" key="12">
    <source>
        <dbReference type="ARBA" id="ARBA00022989"/>
    </source>
</evidence>
<evidence type="ECO:0000256" key="17">
    <source>
        <dbReference type="RuleBase" id="RU000405"/>
    </source>
</evidence>
<comment type="subcellular location">
    <subcellularLocation>
        <location evidence="4">Membrane</location>
        <topology evidence="4">Multi-pass membrane protein</topology>
    </subcellularLocation>
</comment>
<evidence type="ECO:0000256" key="3">
    <source>
        <dbReference type="ARBA" id="ARBA00001946"/>
    </source>
</evidence>
<evidence type="ECO:0000256" key="6">
    <source>
        <dbReference type="ARBA" id="ARBA00022692"/>
    </source>
</evidence>
<keyword evidence="16 17" id="KW-0456">Lyase</keyword>
<dbReference type="GO" id="GO:0005524">
    <property type="term" value="F:ATP binding"/>
    <property type="evidence" value="ECO:0007669"/>
    <property type="project" value="UniProtKB-KW"/>
</dbReference>
<dbReference type="InterPro" id="IPR018297">
    <property type="entry name" value="A/G_cyclase_CS"/>
</dbReference>
<evidence type="ECO:0000256" key="11">
    <source>
        <dbReference type="ARBA" id="ARBA00022842"/>
    </source>
</evidence>
<dbReference type="SUPFAM" id="SSF55073">
    <property type="entry name" value="Nucleotide cyclase"/>
    <property type="match status" value="2"/>
</dbReference>
<evidence type="ECO:0000256" key="5">
    <source>
        <dbReference type="ARBA" id="ARBA00012201"/>
    </source>
</evidence>
<keyword evidence="9" id="KW-0547">Nucleotide-binding</keyword>
<evidence type="ECO:0000256" key="9">
    <source>
        <dbReference type="ARBA" id="ARBA00022741"/>
    </source>
</evidence>
<proteinExistence type="inferred from homology"/>
<dbReference type="GO" id="GO:0046872">
    <property type="term" value="F:metal ion binding"/>
    <property type="evidence" value="ECO:0007669"/>
    <property type="project" value="UniProtKB-KW"/>
</dbReference>
<organism evidence="20 21">
    <name type="scientific">Echeneis naucrates</name>
    <name type="common">Live sharksucker</name>
    <dbReference type="NCBI Taxonomy" id="173247"/>
    <lineage>
        <taxon>Eukaryota</taxon>
        <taxon>Metazoa</taxon>
        <taxon>Chordata</taxon>
        <taxon>Craniata</taxon>
        <taxon>Vertebrata</taxon>
        <taxon>Euteleostomi</taxon>
        <taxon>Actinopterygii</taxon>
        <taxon>Neopterygii</taxon>
        <taxon>Teleostei</taxon>
        <taxon>Neoteleostei</taxon>
        <taxon>Acanthomorphata</taxon>
        <taxon>Carangaria</taxon>
        <taxon>Carangiformes</taxon>
        <taxon>Echeneidae</taxon>
        <taxon>Echeneis</taxon>
    </lineage>
</organism>
<comment type="catalytic activity">
    <reaction evidence="1">
        <text>ATP = 3',5'-cyclic AMP + diphosphate</text>
        <dbReference type="Rhea" id="RHEA:15389"/>
        <dbReference type="ChEBI" id="CHEBI:30616"/>
        <dbReference type="ChEBI" id="CHEBI:33019"/>
        <dbReference type="ChEBI" id="CHEBI:58165"/>
        <dbReference type="EC" id="4.6.1.1"/>
    </reaction>
</comment>
<comment type="similarity">
    <text evidence="17">Belongs to the adenylyl cyclase class-4/guanylyl cyclase family.</text>
</comment>
<dbReference type="SMART" id="SM00044">
    <property type="entry name" value="CYCc"/>
    <property type="match status" value="2"/>
</dbReference>
<feature type="domain" description="Guanylate cyclase" evidence="19">
    <location>
        <begin position="548"/>
        <end position="686"/>
    </location>
</feature>